<protein>
    <submittedName>
        <fullName evidence="1">Uncharacterized protein</fullName>
    </submittedName>
</protein>
<proteinExistence type="predicted"/>
<sequence>MAPELLIDARYKTVTETISASIQSKPPLTLVEDPSFVPTDFPILQFQRGASEQVNTLLTEHGVPFRPSPLLITSPYNLPNHHLDLNRLDDVQDRVLTLALTYLAPIRDDYATAAYEESLNWDHIRLRIKQLSRVAEQAWTSRVYYVVIFRSKLKADHDRQLLWDLDRESHREAVQSGGLLKYWFGQHDDEVRNLATCVWRNREDARAGGTGPWHQKARAAGRKLYDRIEFSIWRMTITDDADSISFGPWSD</sequence>
<dbReference type="InterPro" id="IPR011008">
    <property type="entry name" value="Dimeric_a/b-barrel"/>
</dbReference>
<name>A0A6A6TXV7_9PEZI</name>
<organism evidence="1 2">
    <name type="scientific">Microthyrium microscopicum</name>
    <dbReference type="NCBI Taxonomy" id="703497"/>
    <lineage>
        <taxon>Eukaryota</taxon>
        <taxon>Fungi</taxon>
        <taxon>Dikarya</taxon>
        <taxon>Ascomycota</taxon>
        <taxon>Pezizomycotina</taxon>
        <taxon>Dothideomycetes</taxon>
        <taxon>Dothideomycetes incertae sedis</taxon>
        <taxon>Microthyriales</taxon>
        <taxon>Microthyriaceae</taxon>
        <taxon>Microthyrium</taxon>
    </lineage>
</organism>
<gene>
    <name evidence="1" type="ORF">BT63DRAFT_459537</name>
</gene>
<reference evidence="1" key="1">
    <citation type="journal article" date="2020" name="Stud. Mycol.">
        <title>101 Dothideomycetes genomes: a test case for predicting lifestyles and emergence of pathogens.</title>
        <authorList>
            <person name="Haridas S."/>
            <person name="Albert R."/>
            <person name="Binder M."/>
            <person name="Bloem J."/>
            <person name="Labutti K."/>
            <person name="Salamov A."/>
            <person name="Andreopoulos B."/>
            <person name="Baker S."/>
            <person name="Barry K."/>
            <person name="Bills G."/>
            <person name="Bluhm B."/>
            <person name="Cannon C."/>
            <person name="Castanera R."/>
            <person name="Culley D."/>
            <person name="Daum C."/>
            <person name="Ezra D."/>
            <person name="Gonzalez J."/>
            <person name="Henrissat B."/>
            <person name="Kuo A."/>
            <person name="Liang C."/>
            <person name="Lipzen A."/>
            <person name="Lutzoni F."/>
            <person name="Magnuson J."/>
            <person name="Mondo S."/>
            <person name="Nolan M."/>
            <person name="Ohm R."/>
            <person name="Pangilinan J."/>
            <person name="Park H.-J."/>
            <person name="Ramirez L."/>
            <person name="Alfaro M."/>
            <person name="Sun H."/>
            <person name="Tritt A."/>
            <person name="Yoshinaga Y."/>
            <person name="Zwiers L.-H."/>
            <person name="Turgeon B."/>
            <person name="Goodwin S."/>
            <person name="Spatafora J."/>
            <person name="Crous P."/>
            <person name="Grigoriev I."/>
        </authorList>
    </citation>
    <scope>NUCLEOTIDE SEQUENCE</scope>
    <source>
        <strain evidence="1">CBS 115976</strain>
    </source>
</reference>
<accession>A0A6A6TXV7</accession>
<evidence type="ECO:0000313" key="1">
    <source>
        <dbReference type="EMBL" id="KAF2664919.1"/>
    </source>
</evidence>
<dbReference type="SUPFAM" id="SSF54909">
    <property type="entry name" value="Dimeric alpha+beta barrel"/>
    <property type="match status" value="1"/>
</dbReference>
<evidence type="ECO:0000313" key="2">
    <source>
        <dbReference type="Proteomes" id="UP000799302"/>
    </source>
</evidence>
<dbReference type="PANTHER" id="PTHR36986:SF1">
    <property type="entry name" value="UPF0643 PROTEIN PB2B2.08"/>
    <property type="match status" value="1"/>
</dbReference>
<dbReference type="AlphaFoldDB" id="A0A6A6TXV7"/>
<dbReference type="EMBL" id="MU004241">
    <property type="protein sequence ID" value="KAF2664919.1"/>
    <property type="molecule type" value="Genomic_DNA"/>
</dbReference>
<dbReference type="Proteomes" id="UP000799302">
    <property type="component" value="Unassembled WGS sequence"/>
</dbReference>
<keyword evidence="2" id="KW-1185">Reference proteome</keyword>
<dbReference type="PANTHER" id="PTHR36986">
    <property type="entry name" value="UPF0643 PROTEIN PB2B2.08"/>
    <property type="match status" value="1"/>
</dbReference>
<dbReference type="OrthoDB" id="2140489at2759"/>